<keyword evidence="7 9" id="KW-0057">Aromatic amino acid biosynthesis</keyword>
<evidence type="ECO:0000256" key="5">
    <source>
        <dbReference type="ARBA" id="ARBA00022605"/>
    </source>
</evidence>
<dbReference type="CDD" id="cd01556">
    <property type="entry name" value="EPSP_synthase"/>
    <property type="match status" value="1"/>
</dbReference>
<dbReference type="PROSITE" id="PS00104">
    <property type="entry name" value="EPSP_SYNTHASE_1"/>
    <property type="match status" value="1"/>
</dbReference>
<evidence type="ECO:0000256" key="8">
    <source>
        <dbReference type="ARBA" id="ARBA00044633"/>
    </source>
</evidence>
<gene>
    <name evidence="9 11" type="primary">aroA</name>
    <name evidence="11" type="ORF">CR203_09515</name>
</gene>
<dbReference type="InterPro" id="IPR006264">
    <property type="entry name" value="EPSP_synthase"/>
</dbReference>
<dbReference type="PROSITE" id="PS00885">
    <property type="entry name" value="EPSP_SYNTHASE_2"/>
    <property type="match status" value="1"/>
</dbReference>
<keyword evidence="4 9" id="KW-0963">Cytoplasm</keyword>
<comment type="function">
    <text evidence="1 9">Catalyzes the transfer of the enolpyruvyl moiety of phosphoenolpyruvate (PEP) to the 5-hydroxyl of shikimate-3-phosphate (S3P) to produce enolpyruvyl shikimate-3-phosphate and inorganic phosphate.</text>
</comment>
<dbReference type="PANTHER" id="PTHR21090">
    <property type="entry name" value="AROM/DEHYDROQUINATE SYNTHASE"/>
    <property type="match status" value="1"/>
</dbReference>
<keyword evidence="6 9" id="KW-0808">Transferase</keyword>
<evidence type="ECO:0000256" key="2">
    <source>
        <dbReference type="ARBA" id="ARBA00004811"/>
    </source>
</evidence>
<evidence type="ECO:0000256" key="3">
    <source>
        <dbReference type="ARBA" id="ARBA00009948"/>
    </source>
</evidence>
<evidence type="ECO:0000259" key="10">
    <source>
        <dbReference type="Pfam" id="PF00275"/>
    </source>
</evidence>
<dbReference type="Gene3D" id="3.65.10.10">
    <property type="entry name" value="Enolpyruvate transferase domain"/>
    <property type="match status" value="2"/>
</dbReference>
<keyword evidence="12" id="KW-1185">Reference proteome</keyword>
<dbReference type="NCBIfam" id="TIGR01356">
    <property type="entry name" value="aroA"/>
    <property type="match status" value="1"/>
</dbReference>
<comment type="pathway">
    <text evidence="2 9">Metabolic intermediate biosynthesis; chorismate biosynthesis; chorismate from D-erythrose 4-phosphate and phosphoenolpyruvate: step 6/7.</text>
</comment>
<evidence type="ECO:0000256" key="6">
    <source>
        <dbReference type="ARBA" id="ARBA00022679"/>
    </source>
</evidence>
<accession>A0A3A9K7V9</accession>
<dbReference type="EMBL" id="PDOE01000003">
    <property type="protein sequence ID" value="RKL67578.1"/>
    <property type="molecule type" value="Genomic_DNA"/>
</dbReference>
<feature type="binding site" evidence="9">
    <location>
        <position position="23"/>
    </location>
    <ligand>
        <name>phosphoenolpyruvate</name>
        <dbReference type="ChEBI" id="CHEBI:58702"/>
    </ligand>
</feature>
<evidence type="ECO:0000256" key="9">
    <source>
        <dbReference type="HAMAP-Rule" id="MF_00210"/>
    </source>
</evidence>
<evidence type="ECO:0000256" key="7">
    <source>
        <dbReference type="ARBA" id="ARBA00023141"/>
    </source>
</evidence>
<feature type="binding site" evidence="9">
    <location>
        <position position="28"/>
    </location>
    <ligand>
        <name>3-phosphoshikimate</name>
        <dbReference type="ChEBI" id="CHEBI:145989"/>
    </ligand>
</feature>
<dbReference type="PIRSF" id="PIRSF000505">
    <property type="entry name" value="EPSPS"/>
    <property type="match status" value="1"/>
</dbReference>
<dbReference type="InterPro" id="IPR036968">
    <property type="entry name" value="Enolpyruvate_Tfrase_sf"/>
</dbReference>
<comment type="caution">
    <text evidence="9">Lacks conserved residue(s) required for the propagation of feature annotation.</text>
</comment>
<dbReference type="InterPro" id="IPR013792">
    <property type="entry name" value="RNA3'P_cycl/enolpyr_Trfase_a/b"/>
</dbReference>
<dbReference type="FunFam" id="3.65.10.10:FF:000005">
    <property type="entry name" value="3-phosphoshikimate 1-carboxyvinyltransferase"/>
    <property type="match status" value="1"/>
</dbReference>
<reference evidence="11 12" key="1">
    <citation type="submission" date="2017-10" db="EMBL/GenBank/DDBJ databases">
        <title>Bacillus sp. nov., a halophilic bacterium isolated from a Keqin Lake.</title>
        <authorList>
            <person name="Wang H."/>
        </authorList>
    </citation>
    <scope>NUCLEOTIDE SEQUENCE [LARGE SCALE GENOMIC DNA]</scope>
    <source>
        <strain evidence="11 12">KCTC 13187</strain>
    </source>
</reference>
<dbReference type="HAMAP" id="MF_00210">
    <property type="entry name" value="EPSP_synth"/>
    <property type="match status" value="1"/>
</dbReference>
<dbReference type="GO" id="GO:0009423">
    <property type="term" value="P:chorismate biosynthetic process"/>
    <property type="evidence" value="ECO:0007669"/>
    <property type="project" value="UniProtKB-UniRule"/>
</dbReference>
<proteinExistence type="inferred from homology"/>
<dbReference type="OrthoDB" id="9809920at2"/>
<comment type="similarity">
    <text evidence="3 9">Belongs to the EPSP synthase family.</text>
</comment>
<dbReference type="RefSeq" id="WP_110935258.1">
    <property type="nucleotide sequence ID" value="NZ_KZ614146.1"/>
</dbReference>
<feature type="binding site" evidence="9">
    <location>
        <position position="168"/>
    </location>
    <ligand>
        <name>3-phosphoshikimate</name>
        <dbReference type="ChEBI" id="CHEBI:145989"/>
    </ligand>
</feature>
<dbReference type="GO" id="GO:0005737">
    <property type="term" value="C:cytoplasm"/>
    <property type="evidence" value="ECO:0007669"/>
    <property type="project" value="UniProtKB-SubCell"/>
</dbReference>
<evidence type="ECO:0000256" key="4">
    <source>
        <dbReference type="ARBA" id="ARBA00022490"/>
    </source>
</evidence>
<sequence>MSQQLVEPLKQSLQGTIEIPGDKSISHRAVLFASLAEGKTTIYGFLRGDDCLSTIACMKSLGIKIEENEDYIVVHGKGLQGFQEPQSILDVGNSGTTIRLLSGVLAGQEFSSVLIGDDSIAKRPMARVTGPLKMMNATIDGRSLASYTPLHIRGGSLKGIDYHSPVASAQVKSAILLAGLYASGTTKVTEPSKSRDHSERMLESFGVHLEVTEKSVSLVGGQKLQGTTVQVPGDISSAAFMLVAGAVVPGSDITLKNVGINPTRSGMIDVLLEMGANLEILNKRRFGSEPVADLRIQYSALKGTTISGDLIPRLIDEIPAIAVLASQAAGKTVIKDAEELKVKETNRIDTVVNQLKILGVGIEATDDGMIIHGNSVISGGTVESFHDHRIGMAMALCGLISKGNVTVKDTDAIAVSYPTFFEDLRGLMKEVN</sequence>
<dbReference type="AlphaFoldDB" id="A0A3A9K7V9"/>
<evidence type="ECO:0000313" key="11">
    <source>
        <dbReference type="EMBL" id="RKL67578.1"/>
    </source>
</evidence>
<feature type="binding site" evidence="9">
    <location>
        <position position="95"/>
    </location>
    <ligand>
        <name>phosphoenolpyruvate</name>
        <dbReference type="ChEBI" id="CHEBI:58702"/>
    </ligand>
</feature>
<feature type="binding site" evidence="9">
    <location>
        <position position="170"/>
    </location>
    <ligand>
        <name>3-phosphoshikimate</name>
        <dbReference type="ChEBI" id="CHEBI:145989"/>
    </ligand>
</feature>
<evidence type="ECO:0000313" key="12">
    <source>
        <dbReference type="Proteomes" id="UP000281498"/>
    </source>
</evidence>
<feature type="binding site" evidence="9">
    <location>
        <position position="23"/>
    </location>
    <ligand>
        <name>3-phosphoshikimate</name>
        <dbReference type="ChEBI" id="CHEBI:145989"/>
    </ligand>
</feature>
<feature type="binding site" evidence="9">
    <location>
        <position position="170"/>
    </location>
    <ligand>
        <name>phosphoenolpyruvate</name>
        <dbReference type="ChEBI" id="CHEBI:58702"/>
    </ligand>
</feature>
<comment type="subcellular location">
    <subcellularLocation>
        <location evidence="9">Cytoplasm</location>
    </subcellularLocation>
</comment>
<comment type="caution">
    <text evidence="11">The sequence shown here is derived from an EMBL/GenBank/DDBJ whole genome shotgun (WGS) entry which is preliminary data.</text>
</comment>
<dbReference type="SUPFAM" id="SSF55205">
    <property type="entry name" value="EPT/RTPC-like"/>
    <property type="match status" value="1"/>
</dbReference>
<dbReference type="PANTHER" id="PTHR21090:SF5">
    <property type="entry name" value="PENTAFUNCTIONAL AROM POLYPEPTIDE"/>
    <property type="match status" value="1"/>
</dbReference>
<dbReference type="GO" id="GO:0009073">
    <property type="term" value="P:aromatic amino acid family biosynthetic process"/>
    <property type="evidence" value="ECO:0007669"/>
    <property type="project" value="UniProtKB-KW"/>
</dbReference>
<name>A0A3A9K7V9_9BACI</name>
<dbReference type="Proteomes" id="UP000281498">
    <property type="component" value="Unassembled WGS sequence"/>
</dbReference>
<feature type="binding site" evidence="9">
    <location>
        <position position="24"/>
    </location>
    <ligand>
        <name>3-phosphoshikimate</name>
        <dbReference type="ChEBI" id="CHEBI:145989"/>
    </ligand>
</feature>
<dbReference type="UniPathway" id="UPA00053">
    <property type="reaction ID" value="UER00089"/>
</dbReference>
<feature type="binding site" evidence="9">
    <location>
        <position position="343"/>
    </location>
    <ligand>
        <name>3-phosphoshikimate</name>
        <dbReference type="ChEBI" id="CHEBI:145989"/>
    </ligand>
</feature>
<feature type="binding site" evidence="9">
    <location>
        <position position="316"/>
    </location>
    <ligand>
        <name>3-phosphoshikimate</name>
        <dbReference type="ChEBI" id="CHEBI:145989"/>
    </ligand>
</feature>
<protein>
    <recommendedName>
        <fullName evidence="9">3-phosphoshikimate 1-carboxyvinyltransferase</fullName>
        <ecNumber evidence="9">2.5.1.19</ecNumber>
    </recommendedName>
    <alternativeName>
        <fullName evidence="9">5-enolpyruvylshikimate-3-phosphate synthase</fullName>
        <shortName evidence="9">EPSP synthase</shortName>
        <shortName evidence="9">EPSPS</shortName>
    </alternativeName>
</protein>
<dbReference type="FunFam" id="3.65.10.10:FF:000006">
    <property type="entry name" value="3-phosphoshikimate 1-carboxyvinyltransferase"/>
    <property type="match status" value="1"/>
</dbReference>
<dbReference type="GO" id="GO:0003866">
    <property type="term" value="F:3-phosphoshikimate 1-carboxyvinyltransferase activity"/>
    <property type="evidence" value="ECO:0007669"/>
    <property type="project" value="UniProtKB-UniRule"/>
</dbReference>
<evidence type="ECO:0000256" key="1">
    <source>
        <dbReference type="ARBA" id="ARBA00002174"/>
    </source>
</evidence>
<dbReference type="GO" id="GO:0008652">
    <property type="term" value="P:amino acid biosynthetic process"/>
    <property type="evidence" value="ECO:0007669"/>
    <property type="project" value="UniProtKB-KW"/>
</dbReference>
<feature type="active site" description="Proton acceptor" evidence="9">
    <location>
        <position position="316"/>
    </location>
</feature>
<dbReference type="InterPro" id="IPR023193">
    <property type="entry name" value="EPSP_synthase_CS"/>
</dbReference>
<keyword evidence="5 9" id="KW-0028">Amino-acid biosynthesis</keyword>
<dbReference type="Pfam" id="PF00275">
    <property type="entry name" value="EPSP_synthase"/>
    <property type="match status" value="1"/>
</dbReference>
<feature type="binding site" evidence="9">
    <location>
        <position position="389"/>
    </location>
    <ligand>
        <name>phosphoenolpyruvate</name>
        <dbReference type="ChEBI" id="CHEBI:58702"/>
    </ligand>
</feature>
<comment type="catalytic activity">
    <reaction evidence="8">
        <text>3-phosphoshikimate + phosphoenolpyruvate = 5-O-(1-carboxyvinyl)-3-phosphoshikimate + phosphate</text>
        <dbReference type="Rhea" id="RHEA:21256"/>
        <dbReference type="ChEBI" id="CHEBI:43474"/>
        <dbReference type="ChEBI" id="CHEBI:57701"/>
        <dbReference type="ChEBI" id="CHEBI:58702"/>
        <dbReference type="ChEBI" id="CHEBI:145989"/>
        <dbReference type="EC" id="2.5.1.19"/>
    </reaction>
    <physiologicalReaction direction="left-to-right" evidence="8">
        <dbReference type="Rhea" id="RHEA:21257"/>
    </physiologicalReaction>
</comment>
<feature type="domain" description="Enolpyruvate transferase" evidence="10">
    <location>
        <begin position="11"/>
        <end position="424"/>
    </location>
</feature>
<dbReference type="EC" id="2.5.1.19" evidence="9"/>
<feature type="binding site" evidence="9">
    <location>
        <position position="123"/>
    </location>
    <ligand>
        <name>phosphoenolpyruvate</name>
        <dbReference type="ChEBI" id="CHEBI:58702"/>
    </ligand>
</feature>
<organism evidence="11 12">
    <name type="scientific">Salipaludibacillus neizhouensis</name>
    <dbReference type="NCBI Taxonomy" id="885475"/>
    <lineage>
        <taxon>Bacteria</taxon>
        <taxon>Bacillati</taxon>
        <taxon>Bacillota</taxon>
        <taxon>Bacilli</taxon>
        <taxon>Bacillales</taxon>
        <taxon>Bacillaceae</taxon>
    </lineage>
</organism>
<dbReference type="InterPro" id="IPR001986">
    <property type="entry name" value="Enolpyruvate_Tfrase_dom"/>
</dbReference>
<comment type="subunit">
    <text evidence="9">Monomer.</text>
</comment>
<feature type="binding site" evidence="9">
    <location>
        <position position="347"/>
    </location>
    <ligand>
        <name>phosphoenolpyruvate</name>
        <dbReference type="ChEBI" id="CHEBI:58702"/>
    </ligand>
</feature>